<protein>
    <submittedName>
        <fullName evidence="1">Uncharacterized protein</fullName>
    </submittedName>
</protein>
<gene>
    <name evidence="1" type="ORF">LMG28140_03609</name>
</gene>
<name>A0ABN7HZ03_9BURK</name>
<accession>A0ABN7HZ03</accession>
<evidence type="ECO:0000313" key="1">
    <source>
        <dbReference type="EMBL" id="CAD6541063.1"/>
    </source>
</evidence>
<organism evidence="1 2">
    <name type="scientific">Paraburkholderia metrosideri</name>
    <dbReference type="NCBI Taxonomy" id="580937"/>
    <lineage>
        <taxon>Bacteria</taxon>
        <taxon>Pseudomonadati</taxon>
        <taxon>Pseudomonadota</taxon>
        <taxon>Betaproteobacteria</taxon>
        <taxon>Burkholderiales</taxon>
        <taxon>Burkholderiaceae</taxon>
        <taxon>Paraburkholderia</taxon>
    </lineage>
</organism>
<evidence type="ECO:0000313" key="2">
    <source>
        <dbReference type="Proteomes" id="UP000598032"/>
    </source>
</evidence>
<proteinExistence type="predicted"/>
<keyword evidence="2" id="KW-1185">Reference proteome</keyword>
<dbReference type="EMBL" id="CAJHCP010000007">
    <property type="protein sequence ID" value="CAD6541063.1"/>
    <property type="molecule type" value="Genomic_DNA"/>
</dbReference>
<comment type="caution">
    <text evidence="1">The sequence shown here is derived from an EMBL/GenBank/DDBJ whole genome shotgun (WGS) entry which is preliminary data.</text>
</comment>
<reference evidence="1 2" key="1">
    <citation type="submission" date="2020-10" db="EMBL/GenBank/DDBJ databases">
        <authorList>
            <person name="Peeters C."/>
        </authorList>
    </citation>
    <scope>NUCLEOTIDE SEQUENCE [LARGE SCALE GENOMIC DNA]</scope>
    <source>
        <strain evidence="1 2">LMG 28140</strain>
    </source>
</reference>
<sequence length="225" mass="24818">MVFMGYIESSKDIDACIGARGQFAAGQLVKVSFDRPKRSREVWVHLAELAEYAHLITYAGKTAHLKDFPSIAAIERSLVPVCPRCLGELLARSDEQPLQVTSRESAFDTSLVAEDANVSEDVLSCPIHGLVRPKRTSPQIADAIDSGGALPSSPLIKTILESDKHEDVFWFEASYLRRRFGPGIDLTSSTYRLNWGEQEEALLEGAVRVCPVCLRDFLIRNGIGV</sequence>
<dbReference type="Proteomes" id="UP000598032">
    <property type="component" value="Unassembled WGS sequence"/>
</dbReference>